<comment type="caution">
    <text evidence="2">The sequence shown here is derived from an EMBL/GenBank/DDBJ whole genome shotgun (WGS) entry which is preliminary data.</text>
</comment>
<dbReference type="EMBL" id="CAJOAY010036763">
    <property type="protein sequence ID" value="CAF4459483.1"/>
    <property type="molecule type" value="Genomic_DNA"/>
</dbReference>
<dbReference type="Proteomes" id="UP000663881">
    <property type="component" value="Unassembled WGS sequence"/>
</dbReference>
<reference evidence="2" key="1">
    <citation type="submission" date="2021-02" db="EMBL/GenBank/DDBJ databases">
        <authorList>
            <person name="Nowell W R."/>
        </authorList>
    </citation>
    <scope>NUCLEOTIDE SEQUENCE</scope>
</reference>
<evidence type="ECO:0000313" key="3">
    <source>
        <dbReference type="Proteomes" id="UP000663881"/>
    </source>
</evidence>
<sequence>TVTSTVSLPLSSNINENNLNGNGQQLNNSTNGNNNNGMNMTIAGGTNTVSMINTLLSTNDDVFSYLTY</sequence>
<accession>A0A820SPF2</accession>
<gene>
    <name evidence="2" type="ORF">OKA104_LOCUS54605</name>
</gene>
<name>A0A820SPF2_9BILA</name>
<proteinExistence type="predicted"/>
<evidence type="ECO:0000256" key="1">
    <source>
        <dbReference type="SAM" id="MobiDB-lite"/>
    </source>
</evidence>
<feature type="region of interest" description="Disordered" evidence="1">
    <location>
        <begin position="1"/>
        <end position="39"/>
    </location>
</feature>
<protein>
    <submittedName>
        <fullName evidence="2">Uncharacterized protein</fullName>
    </submittedName>
</protein>
<feature type="non-terminal residue" evidence="2">
    <location>
        <position position="1"/>
    </location>
</feature>
<dbReference type="AlphaFoldDB" id="A0A820SPF2"/>
<evidence type="ECO:0000313" key="2">
    <source>
        <dbReference type="EMBL" id="CAF4459483.1"/>
    </source>
</evidence>
<organism evidence="2 3">
    <name type="scientific">Adineta steineri</name>
    <dbReference type="NCBI Taxonomy" id="433720"/>
    <lineage>
        <taxon>Eukaryota</taxon>
        <taxon>Metazoa</taxon>
        <taxon>Spiralia</taxon>
        <taxon>Gnathifera</taxon>
        <taxon>Rotifera</taxon>
        <taxon>Eurotatoria</taxon>
        <taxon>Bdelloidea</taxon>
        <taxon>Adinetida</taxon>
        <taxon>Adinetidae</taxon>
        <taxon>Adineta</taxon>
    </lineage>
</organism>